<reference evidence="1 2" key="1">
    <citation type="submission" date="2024-01" db="EMBL/GenBank/DDBJ databases">
        <title>A draft genome for the cacao thread blight pathogen Marasmiellus scandens.</title>
        <authorList>
            <person name="Baruah I.K."/>
            <person name="Leung J."/>
            <person name="Bukari Y."/>
            <person name="Amoako-Attah I."/>
            <person name="Meinhardt L.W."/>
            <person name="Bailey B.A."/>
            <person name="Cohen S.P."/>
        </authorList>
    </citation>
    <scope>NUCLEOTIDE SEQUENCE [LARGE SCALE GENOMIC DNA]</scope>
    <source>
        <strain evidence="1 2">GH-19</strain>
    </source>
</reference>
<dbReference type="Proteomes" id="UP001498398">
    <property type="component" value="Unassembled WGS sequence"/>
</dbReference>
<evidence type="ECO:0000313" key="2">
    <source>
        <dbReference type="Proteomes" id="UP001498398"/>
    </source>
</evidence>
<organism evidence="1 2">
    <name type="scientific">Marasmiellus scandens</name>
    <dbReference type="NCBI Taxonomy" id="2682957"/>
    <lineage>
        <taxon>Eukaryota</taxon>
        <taxon>Fungi</taxon>
        <taxon>Dikarya</taxon>
        <taxon>Basidiomycota</taxon>
        <taxon>Agaricomycotina</taxon>
        <taxon>Agaricomycetes</taxon>
        <taxon>Agaricomycetidae</taxon>
        <taxon>Agaricales</taxon>
        <taxon>Marasmiineae</taxon>
        <taxon>Omphalotaceae</taxon>
        <taxon>Marasmiellus</taxon>
    </lineage>
</organism>
<evidence type="ECO:0000313" key="1">
    <source>
        <dbReference type="EMBL" id="KAK7440461.1"/>
    </source>
</evidence>
<accession>A0ABR1IT45</accession>
<proteinExistence type="predicted"/>
<dbReference type="EMBL" id="JBANRG010000068">
    <property type="protein sequence ID" value="KAK7440461.1"/>
    <property type="molecule type" value="Genomic_DNA"/>
</dbReference>
<name>A0ABR1IT45_9AGAR</name>
<gene>
    <name evidence="1" type="ORF">VKT23_017100</name>
</gene>
<comment type="caution">
    <text evidence="1">The sequence shown here is derived from an EMBL/GenBank/DDBJ whole genome shotgun (WGS) entry which is preliminary data.</text>
</comment>
<protein>
    <submittedName>
        <fullName evidence="1">Uncharacterized protein</fullName>
    </submittedName>
</protein>
<sequence length="196" mass="22698">MRMQLSQEQVDYYASLPQEVKEYFVTITKNYHARLEGNTPGMRPITSVEEFDQAIREPQDIPAPEIEPQPDAIQTYLPHLGFGIRYWVSHCLGKDGYYNFDFINAAGDRINTPPGIKLFMDPDFHVRSNVDIQLARMLEDPASYGINPDTKLPPSFEVFVIYCGRPHFLRLRGKEVYRFQTPEVRKLWSSSSDNHP</sequence>
<keyword evidence="2" id="KW-1185">Reference proteome</keyword>